<protein>
    <recommendedName>
        <fullName evidence="2">CCHC-type domain-containing protein</fullName>
    </recommendedName>
</protein>
<dbReference type="AlphaFoldDB" id="A0A9D3UD96"/>
<dbReference type="OrthoDB" id="1002340at2759"/>
<name>A0A9D3UD96_9ROSI</name>
<organism evidence="3 4">
    <name type="scientific">Gossypium stocksii</name>
    <dbReference type="NCBI Taxonomy" id="47602"/>
    <lineage>
        <taxon>Eukaryota</taxon>
        <taxon>Viridiplantae</taxon>
        <taxon>Streptophyta</taxon>
        <taxon>Embryophyta</taxon>
        <taxon>Tracheophyta</taxon>
        <taxon>Spermatophyta</taxon>
        <taxon>Magnoliopsida</taxon>
        <taxon>eudicotyledons</taxon>
        <taxon>Gunneridae</taxon>
        <taxon>Pentapetalae</taxon>
        <taxon>rosids</taxon>
        <taxon>malvids</taxon>
        <taxon>Malvales</taxon>
        <taxon>Malvaceae</taxon>
        <taxon>Malvoideae</taxon>
        <taxon>Gossypium</taxon>
    </lineage>
</organism>
<evidence type="ECO:0000313" key="3">
    <source>
        <dbReference type="EMBL" id="KAH1038475.1"/>
    </source>
</evidence>
<dbReference type="EMBL" id="JAIQCV010000012">
    <property type="protein sequence ID" value="KAH1038475.1"/>
    <property type="molecule type" value="Genomic_DNA"/>
</dbReference>
<evidence type="ECO:0000259" key="2">
    <source>
        <dbReference type="PROSITE" id="PS50158"/>
    </source>
</evidence>
<dbReference type="GO" id="GO:0003676">
    <property type="term" value="F:nucleic acid binding"/>
    <property type="evidence" value="ECO:0007669"/>
    <property type="project" value="InterPro"/>
</dbReference>
<comment type="caution">
    <text evidence="3">The sequence shown here is derived from an EMBL/GenBank/DDBJ whole genome shotgun (WGS) entry which is preliminary data.</text>
</comment>
<keyword evidence="1" id="KW-0863">Zinc-finger</keyword>
<dbReference type="Proteomes" id="UP000828251">
    <property type="component" value="Unassembled WGS sequence"/>
</dbReference>
<keyword evidence="4" id="KW-1185">Reference proteome</keyword>
<accession>A0A9D3UD96</accession>
<dbReference type="PANTHER" id="PTHR31286">
    <property type="entry name" value="GLYCINE-RICH CELL WALL STRUCTURAL PROTEIN 1.8-LIKE"/>
    <property type="match status" value="1"/>
</dbReference>
<keyword evidence="1" id="KW-0862">Zinc</keyword>
<feature type="domain" description="CCHC-type" evidence="2">
    <location>
        <begin position="159"/>
        <end position="174"/>
    </location>
</feature>
<dbReference type="PROSITE" id="PS50158">
    <property type="entry name" value="ZF_CCHC"/>
    <property type="match status" value="1"/>
</dbReference>
<dbReference type="InterPro" id="IPR040256">
    <property type="entry name" value="At4g02000-like"/>
</dbReference>
<dbReference type="InterPro" id="IPR001878">
    <property type="entry name" value="Znf_CCHC"/>
</dbReference>
<sequence length="278" mass="30588">MQNFGNGTVNDPCDVGDRNTKKVHFKEAVGVEETNMVVDSEEQLMMSFKDKLLGGGMSSSDRNLVGNLRRNEGDLEILDGDVNTSMVNGIPAIAFSERIKDILFKKMESTVILKLLGCSICYNFAHLAVFVNLEKPLTSKVLVDGDIQRVEYESLPTACFICGRYGHVKELCPSIGVGAILERPEVVLERTEATAVMTSGDIVGECGKRKNAGFGPWMLVERKSRRGLWDSRVNGVVKIRKDLLGSRFTLLIRGMTQAVALLKLMGVMREGKKEVAGL</sequence>
<keyword evidence="1" id="KW-0479">Metal-binding</keyword>
<dbReference type="GO" id="GO:0008270">
    <property type="term" value="F:zinc ion binding"/>
    <property type="evidence" value="ECO:0007669"/>
    <property type="project" value="UniProtKB-KW"/>
</dbReference>
<dbReference type="PANTHER" id="PTHR31286:SF173">
    <property type="entry name" value="DUF4283 DOMAIN-CONTAINING PROTEIN"/>
    <property type="match status" value="1"/>
</dbReference>
<reference evidence="3 4" key="1">
    <citation type="journal article" date="2021" name="Plant Biotechnol. J.">
        <title>Multi-omics assisted identification of the key and species-specific regulatory components of drought-tolerant mechanisms in Gossypium stocksii.</title>
        <authorList>
            <person name="Yu D."/>
            <person name="Ke L."/>
            <person name="Zhang D."/>
            <person name="Wu Y."/>
            <person name="Sun Y."/>
            <person name="Mei J."/>
            <person name="Sun J."/>
            <person name="Sun Y."/>
        </authorList>
    </citation>
    <scope>NUCLEOTIDE SEQUENCE [LARGE SCALE GENOMIC DNA]</scope>
    <source>
        <strain evidence="4">cv. E1</strain>
        <tissue evidence="3">Leaf</tissue>
    </source>
</reference>
<proteinExistence type="predicted"/>
<gene>
    <name evidence="3" type="ORF">J1N35_040218</name>
</gene>
<evidence type="ECO:0000256" key="1">
    <source>
        <dbReference type="PROSITE-ProRule" id="PRU00047"/>
    </source>
</evidence>
<evidence type="ECO:0000313" key="4">
    <source>
        <dbReference type="Proteomes" id="UP000828251"/>
    </source>
</evidence>